<dbReference type="AlphaFoldDB" id="A0A6F8XSI6"/>
<evidence type="ECO:0000256" key="1">
    <source>
        <dbReference type="SAM" id="MobiDB-lite"/>
    </source>
</evidence>
<keyword evidence="3" id="KW-1185">Reference proteome</keyword>
<reference evidence="2 3" key="1">
    <citation type="submission" date="2020-03" db="EMBL/GenBank/DDBJ databases">
        <title>Whole genome shotgun sequence of Phytohabitans flavus NBRC 107702.</title>
        <authorList>
            <person name="Komaki H."/>
            <person name="Tamura T."/>
        </authorList>
    </citation>
    <scope>NUCLEOTIDE SEQUENCE [LARGE SCALE GENOMIC DNA]</scope>
    <source>
        <strain evidence="2 3">NBRC 107702</strain>
    </source>
</reference>
<evidence type="ECO:0000313" key="3">
    <source>
        <dbReference type="Proteomes" id="UP000502508"/>
    </source>
</evidence>
<dbReference type="EMBL" id="AP022870">
    <property type="protein sequence ID" value="BCB76757.1"/>
    <property type="molecule type" value="Genomic_DNA"/>
</dbReference>
<name>A0A6F8XSI6_9ACTN</name>
<evidence type="ECO:0000313" key="2">
    <source>
        <dbReference type="EMBL" id="BCB76757.1"/>
    </source>
</evidence>
<reference evidence="2 3" key="2">
    <citation type="submission" date="2020-03" db="EMBL/GenBank/DDBJ databases">
        <authorList>
            <person name="Ichikawa N."/>
            <person name="Kimura A."/>
            <person name="Kitahashi Y."/>
            <person name="Uohara A."/>
        </authorList>
    </citation>
    <scope>NUCLEOTIDE SEQUENCE [LARGE SCALE GENOMIC DNA]</scope>
    <source>
        <strain evidence="2 3">NBRC 107702</strain>
    </source>
</reference>
<accession>A0A6F8XSI6</accession>
<dbReference type="KEGG" id="pfla:Pflav_031670"/>
<gene>
    <name evidence="2" type="ORF">Pflav_031670</name>
</gene>
<proteinExistence type="predicted"/>
<sequence>MVIEAAGERPTTSVGRSVARYLQQRRLPNLVPLLLRNQRAIDSLGTQAFVIAARRKFRRGPVEPVEAYATEALRRTGNAATPAAVAEGVRALNACLDPDGSRQPPVSRSIGGPLLFDLIDVQHMDGTDIDALVAAAEHRVRHTRSPGYRAVLRARRGGTPPAGPRPRSIVGAQLRALARYDIDTVQALPDDPSYDFVLAAAAHACEAAVRERFGGGRHDEIPAFCREVSRRQQVPAITPNEALNVVLDALGETAPYEAADQDLQAQIRLAVFARAVDDLGLFDRELVSLIRSAEDAAEAEGHALSPWPSPPSPGESH</sequence>
<protein>
    <submittedName>
        <fullName evidence="2">Uncharacterized protein</fullName>
    </submittedName>
</protein>
<dbReference type="Proteomes" id="UP000502508">
    <property type="component" value="Chromosome"/>
</dbReference>
<feature type="region of interest" description="Disordered" evidence="1">
    <location>
        <begin position="298"/>
        <end position="317"/>
    </location>
</feature>
<organism evidence="2 3">
    <name type="scientific">Phytohabitans flavus</name>
    <dbReference type="NCBI Taxonomy" id="1076124"/>
    <lineage>
        <taxon>Bacteria</taxon>
        <taxon>Bacillati</taxon>
        <taxon>Actinomycetota</taxon>
        <taxon>Actinomycetes</taxon>
        <taxon>Micromonosporales</taxon>
        <taxon>Micromonosporaceae</taxon>
    </lineage>
</organism>
<feature type="compositionally biased region" description="Pro residues" evidence="1">
    <location>
        <begin position="307"/>
        <end position="317"/>
    </location>
</feature>